<evidence type="ECO:0000259" key="4">
    <source>
        <dbReference type="PROSITE" id="PS51186"/>
    </source>
</evidence>
<dbReference type="Proteomes" id="UP000225108">
    <property type="component" value="Unassembled WGS sequence"/>
</dbReference>
<proteinExistence type="predicted"/>
<comment type="caution">
    <text evidence="5">The sequence shown here is derived from an EMBL/GenBank/DDBJ whole genome shotgun (WGS) entry which is preliminary data.</text>
</comment>
<dbReference type="SUPFAM" id="SSF55729">
    <property type="entry name" value="Acyl-CoA N-acyltransferases (Nat)"/>
    <property type="match status" value="1"/>
</dbReference>
<accession>A0A2G3PM87</accession>
<evidence type="ECO:0000256" key="3">
    <source>
        <dbReference type="SAM" id="MobiDB-lite"/>
    </source>
</evidence>
<evidence type="ECO:0000313" key="5">
    <source>
        <dbReference type="EMBL" id="PHV66904.1"/>
    </source>
</evidence>
<gene>
    <name evidence="5" type="ORF">CSW57_11710</name>
</gene>
<dbReference type="EMBL" id="PEBD01000008">
    <property type="protein sequence ID" value="PHV66904.1"/>
    <property type="molecule type" value="Genomic_DNA"/>
</dbReference>
<feature type="domain" description="N-acetyltransferase" evidence="4">
    <location>
        <begin position="4"/>
        <end position="145"/>
    </location>
</feature>
<name>A0A2G3PM87_WILMA</name>
<dbReference type="PANTHER" id="PTHR43800:SF1">
    <property type="entry name" value="PEPTIDYL-LYSINE N-ACETYLTRANSFERASE YJAB"/>
    <property type="match status" value="1"/>
</dbReference>
<sequence>MPELVLRRAEERDTGRLVEVWRAAVEASHHFLSPSDVDGYSKRLAAEFFPMVELVVAELGGSVIGFSGTTEGRLEMLFVDPAAHGRGVGTALLDRAVHAQDAIDVDVNEQNPDAVAFYRRRGFEQVGRSELDSDGRPFPLLHMRRINGPDTGSQRRTTSTRRAP</sequence>
<evidence type="ECO:0000313" key="6">
    <source>
        <dbReference type="Proteomes" id="UP000225108"/>
    </source>
</evidence>
<dbReference type="InterPro" id="IPR000182">
    <property type="entry name" value="GNAT_dom"/>
</dbReference>
<dbReference type="PANTHER" id="PTHR43800">
    <property type="entry name" value="PEPTIDYL-LYSINE N-ACETYLTRANSFERASE YJAB"/>
    <property type="match status" value="1"/>
</dbReference>
<keyword evidence="2" id="KW-0012">Acyltransferase</keyword>
<reference evidence="5 6" key="1">
    <citation type="submission" date="2017-10" db="EMBL/GenBank/DDBJ databases">
        <title>The draft genome sequence of Williamsia sp. BULT 1.1 isolated from the semi-arid grassland soils from South Africa.</title>
        <authorList>
            <person name="Kabwe M.H."/>
            <person name="Govender N."/>
            <person name="Mutseka Lunga P."/>
            <person name="Vikram S."/>
            <person name="Makhalanyane T.P."/>
        </authorList>
    </citation>
    <scope>NUCLEOTIDE SEQUENCE [LARGE SCALE GENOMIC DNA]</scope>
    <source>
        <strain evidence="5 6">BULT 1.1</strain>
    </source>
</reference>
<dbReference type="RefSeq" id="WP_099382909.1">
    <property type="nucleotide sequence ID" value="NZ_PEBD01000008.1"/>
</dbReference>
<evidence type="ECO:0000256" key="1">
    <source>
        <dbReference type="ARBA" id="ARBA00022679"/>
    </source>
</evidence>
<dbReference type="InterPro" id="IPR016181">
    <property type="entry name" value="Acyl_CoA_acyltransferase"/>
</dbReference>
<dbReference type="PROSITE" id="PS51186">
    <property type="entry name" value="GNAT"/>
    <property type="match status" value="1"/>
</dbReference>
<evidence type="ECO:0000256" key="2">
    <source>
        <dbReference type="ARBA" id="ARBA00023315"/>
    </source>
</evidence>
<dbReference type="CDD" id="cd04301">
    <property type="entry name" value="NAT_SF"/>
    <property type="match status" value="1"/>
</dbReference>
<dbReference type="AlphaFoldDB" id="A0A2G3PM87"/>
<keyword evidence="1 5" id="KW-0808">Transferase</keyword>
<organism evidence="5 6">
    <name type="scientific">Williamsia marianensis</name>
    <dbReference type="NCBI Taxonomy" id="85044"/>
    <lineage>
        <taxon>Bacteria</taxon>
        <taxon>Bacillati</taxon>
        <taxon>Actinomycetota</taxon>
        <taxon>Actinomycetes</taxon>
        <taxon>Mycobacteriales</taxon>
        <taxon>Nocardiaceae</taxon>
        <taxon>Williamsia</taxon>
    </lineage>
</organism>
<protein>
    <submittedName>
        <fullName evidence="5">GNAT family N-acetyltransferase</fullName>
    </submittedName>
</protein>
<dbReference type="Pfam" id="PF13673">
    <property type="entry name" value="Acetyltransf_10"/>
    <property type="match status" value="1"/>
</dbReference>
<dbReference type="GO" id="GO:0016747">
    <property type="term" value="F:acyltransferase activity, transferring groups other than amino-acyl groups"/>
    <property type="evidence" value="ECO:0007669"/>
    <property type="project" value="InterPro"/>
</dbReference>
<dbReference type="Gene3D" id="3.40.630.30">
    <property type="match status" value="1"/>
</dbReference>
<feature type="region of interest" description="Disordered" evidence="3">
    <location>
        <begin position="143"/>
        <end position="164"/>
    </location>
</feature>
<feature type="compositionally biased region" description="Low complexity" evidence="3">
    <location>
        <begin position="151"/>
        <end position="164"/>
    </location>
</feature>